<dbReference type="InterPro" id="IPR006860">
    <property type="entry name" value="FecR"/>
</dbReference>
<dbReference type="Pfam" id="PF04773">
    <property type="entry name" value="FecR"/>
    <property type="match status" value="1"/>
</dbReference>
<keyword evidence="1" id="KW-0812">Transmembrane</keyword>
<organism evidence="3 4">
    <name type="scientific">Filimonas lacunae</name>
    <dbReference type="NCBI Taxonomy" id="477680"/>
    <lineage>
        <taxon>Bacteria</taxon>
        <taxon>Pseudomonadati</taxon>
        <taxon>Bacteroidota</taxon>
        <taxon>Chitinophagia</taxon>
        <taxon>Chitinophagales</taxon>
        <taxon>Chitinophagaceae</taxon>
        <taxon>Filimonas</taxon>
    </lineage>
</organism>
<dbReference type="GO" id="GO:0016989">
    <property type="term" value="F:sigma factor antagonist activity"/>
    <property type="evidence" value="ECO:0007669"/>
    <property type="project" value="TreeGrafter"/>
</dbReference>
<evidence type="ECO:0000259" key="2">
    <source>
        <dbReference type="Pfam" id="PF04773"/>
    </source>
</evidence>
<protein>
    <submittedName>
        <fullName evidence="3">FecR family protein</fullName>
    </submittedName>
</protein>
<dbReference type="OrthoDB" id="1099576at2"/>
<feature type="transmembrane region" description="Helical" evidence="1">
    <location>
        <begin position="100"/>
        <end position="120"/>
    </location>
</feature>
<dbReference type="InterPro" id="IPR012373">
    <property type="entry name" value="Ferrdict_sens_TM"/>
</dbReference>
<dbReference type="Proteomes" id="UP000186917">
    <property type="component" value="Unassembled WGS sequence"/>
</dbReference>
<evidence type="ECO:0000313" key="3">
    <source>
        <dbReference type="EMBL" id="SIT33735.1"/>
    </source>
</evidence>
<name>A0A173MBW9_9BACT</name>
<proteinExistence type="predicted"/>
<feature type="domain" description="FecR protein" evidence="2">
    <location>
        <begin position="187"/>
        <end position="281"/>
    </location>
</feature>
<dbReference type="AlphaFoldDB" id="A0A173MBW9"/>
<dbReference type="RefSeq" id="WP_076382378.1">
    <property type="nucleotide sequence ID" value="NZ_AP017422.1"/>
</dbReference>
<dbReference type="EMBL" id="FTOR01000013">
    <property type="protein sequence ID" value="SIT33735.1"/>
    <property type="molecule type" value="Genomic_DNA"/>
</dbReference>
<sequence>MEENYNYINQGRELARLIYKLEQGELLTVSEDKMLSQWRQQSAANEQLYIQLRDRQFVTGQLKQLHQMDIPSFTAAVVEKAHNIPRPAVPFNPSYGNMRAGLWSATAVIGLLMVASGYLFPGNEVKHPAEAGALVKKGNDTPAISGSAVADSLWNIPPAADSFTQQVQQEKELLAKIEKQGGFSIVGTPAGGRFQLTMADGSQVWMNAASTLKYPVSFQGVARRLLDLKGEAYFEVNEVAGQLFHIRAGNINFVAQGGRFSIKAYPNEAVATVAVLEGKVKVYITAHEVKEVTAGQKLEINRKTNRLSFIANDKQALHWKNEGFLQDSARLDEASKKQLFDSLAGRN</sequence>
<dbReference type="Gene3D" id="2.60.120.1440">
    <property type="match status" value="1"/>
</dbReference>
<dbReference type="KEGG" id="fln:FLA_0956"/>
<dbReference type="PANTHER" id="PTHR30273">
    <property type="entry name" value="PERIPLASMIC SIGNAL SENSOR AND SIGMA FACTOR ACTIVATOR FECR-RELATED"/>
    <property type="match status" value="1"/>
</dbReference>
<dbReference type="PANTHER" id="PTHR30273:SF2">
    <property type="entry name" value="PROTEIN FECR"/>
    <property type="match status" value="1"/>
</dbReference>
<reference evidence="4" key="1">
    <citation type="submission" date="2017-01" db="EMBL/GenBank/DDBJ databases">
        <authorList>
            <person name="Varghese N."/>
            <person name="Submissions S."/>
        </authorList>
    </citation>
    <scope>NUCLEOTIDE SEQUENCE [LARGE SCALE GENOMIC DNA]</scope>
    <source>
        <strain evidence="4">DSM 21054</strain>
    </source>
</reference>
<accession>A0A173MBW9</accession>
<evidence type="ECO:0000313" key="4">
    <source>
        <dbReference type="Proteomes" id="UP000186917"/>
    </source>
</evidence>
<keyword evidence="4" id="KW-1185">Reference proteome</keyword>
<evidence type="ECO:0000256" key="1">
    <source>
        <dbReference type="SAM" id="Phobius"/>
    </source>
</evidence>
<keyword evidence="1" id="KW-1133">Transmembrane helix</keyword>
<keyword evidence="1" id="KW-0472">Membrane</keyword>
<dbReference type="STRING" id="477680.SAMN05421788_11393"/>
<gene>
    <name evidence="3" type="ORF">SAMN05421788_11393</name>
</gene>